<feature type="region of interest" description="Disordered" evidence="2">
    <location>
        <begin position="172"/>
        <end position="214"/>
    </location>
</feature>
<sequence length="338" mass="39559">MSEIAAFEEAKGSKASNERICEEATSWEEMKQQLVERKKEIEDEGERKKIEQVRNINYQNFLKNKNEQEINKSEWAEFPNSSSVVEKKKSIKHSHETLHENEIDSGVEVVKTSRKKHKKDINNDGNLDNDAPVEISSKIEISMPQIKKSKQKKKKLSIVVEDNADIERVEKVQEVQNEQNKKTGNKMKSGHPNDKKRKSIDMETLTEPEKKKIKKKLERRIKQIEKKKLKKQVKGEESIKVEENEENLLLHQKKNPAHDLSYSSKRHHKSLDEKSIKNEDNLKKNKIGSNTPKKEKLKTGEYKRRKSFQPDKVMINGKEVIQYNRDNVNRKKPALFTE</sequence>
<feature type="compositionally biased region" description="Basic and acidic residues" evidence="2">
    <location>
        <begin position="233"/>
        <end position="242"/>
    </location>
</feature>
<evidence type="ECO:0000256" key="1">
    <source>
        <dbReference type="SAM" id="Coils"/>
    </source>
</evidence>
<evidence type="ECO:0000313" key="3">
    <source>
        <dbReference type="EMBL" id="KAK9886066.1"/>
    </source>
</evidence>
<accession>A0AAW1V1V9</accession>
<protein>
    <submittedName>
        <fullName evidence="3">Uncharacterized protein</fullName>
    </submittedName>
</protein>
<organism evidence="3 4">
    <name type="scientific">Henosepilachna vigintioctopunctata</name>
    <dbReference type="NCBI Taxonomy" id="420089"/>
    <lineage>
        <taxon>Eukaryota</taxon>
        <taxon>Metazoa</taxon>
        <taxon>Ecdysozoa</taxon>
        <taxon>Arthropoda</taxon>
        <taxon>Hexapoda</taxon>
        <taxon>Insecta</taxon>
        <taxon>Pterygota</taxon>
        <taxon>Neoptera</taxon>
        <taxon>Endopterygota</taxon>
        <taxon>Coleoptera</taxon>
        <taxon>Polyphaga</taxon>
        <taxon>Cucujiformia</taxon>
        <taxon>Coccinelloidea</taxon>
        <taxon>Coccinellidae</taxon>
        <taxon>Epilachninae</taxon>
        <taxon>Epilachnini</taxon>
        <taxon>Henosepilachna</taxon>
    </lineage>
</organism>
<keyword evidence="4" id="KW-1185">Reference proteome</keyword>
<feature type="region of interest" description="Disordered" evidence="2">
    <location>
        <begin position="87"/>
        <end position="131"/>
    </location>
</feature>
<dbReference type="AlphaFoldDB" id="A0AAW1V1V9"/>
<feature type="region of interest" description="Disordered" evidence="2">
    <location>
        <begin position="227"/>
        <end position="311"/>
    </location>
</feature>
<feature type="compositionally biased region" description="Basic and acidic residues" evidence="2">
    <location>
        <begin position="270"/>
        <end position="283"/>
    </location>
</feature>
<feature type="compositionally biased region" description="Basic residues" evidence="2">
    <location>
        <begin position="183"/>
        <end position="198"/>
    </location>
</feature>
<gene>
    <name evidence="3" type="ORF">WA026_014850</name>
</gene>
<dbReference type="EMBL" id="JARQZJ010000098">
    <property type="protein sequence ID" value="KAK9886066.1"/>
    <property type="molecule type" value="Genomic_DNA"/>
</dbReference>
<feature type="compositionally biased region" description="Basic and acidic residues" evidence="2">
    <location>
        <begin position="292"/>
        <end position="302"/>
    </location>
</feature>
<comment type="caution">
    <text evidence="3">The sequence shown here is derived from an EMBL/GenBank/DDBJ whole genome shotgun (WGS) entry which is preliminary data.</text>
</comment>
<feature type="coiled-coil region" evidence="1">
    <location>
        <begin position="24"/>
        <end position="51"/>
    </location>
</feature>
<evidence type="ECO:0000256" key="2">
    <source>
        <dbReference type="SAM" id="MobiDB-lite"/>
    </source>
</evidence>
<reference evidence="3 4" key="1">
    <citation type="submission" date="2023-03" db="EMBL/GenBank/DDBJ databases">
        <title>Genome insight into feeding habits of ladybird beetles.</title>
        <authorList>
            <person name="Li H.-S."/>
            <person name="Huang Y.-H."/>
            <person name="Pang H."/>
        </authorList>
    </citation>
    <scope>NUCLEOTIDE SEQUENCE [LARGE SCALE GENOMIC DNA]</scope>
    <source>
        <strain evidence="3">SYSU_2023b</strain>
        <tissue evidence="3">Whole body</tissue>
    </source>
</reference>
<proteinExistence type="predicted"/>
<keyword evidence="1" id="KW-0175">Coiled coil</keyword>
<name>A0AAW1V1V9_9CUCU</name>
<dbReference type="Proteomes" id="UP001431783">
    <property type="component" value="Unassembled WGS sequence"/>
</dbReference>
<evidence type="ECO:0000313" key="4">
    <source>
        <dbReference type="Proteomes" id="UP001431783"/>
    </source>
</evidence>
<feature type="compositionally biased region" description="Basic and acidic residues" evidence="2">
    <location>
        <begin position="87"/>
        <end position="102"/>
    </location>
</feature>